<dbReference type="Proteomes" id="UP000280834">
    <property type="component" value="Unassembled WGS sequence"/>
</dbReference>
<proteinExistence type="predicted"/>
<reference evidence="1 2" key="2">
    <citation type="submission" date="2018-11" db="EMBL/GenBank/DDBJ databases">
        <authorList>
            <consortium name="Pathogen Informatics"/>
        </authorList>
    </citation>
    <scope>NUCLEOTIDE SEQUENCE [LARGE SCALE GENOMIC DNA]</scope>
</reference>
<sequence length="46" mass="5367">MNRAPLICWYRHRFACWLSSIGSAQLPTQKFHTSVLLNSKKFLSTQ</sequence>
<name>A0A0R3R7W2_9BILA</name>
<dbReference type="EMBL" id="UZAG01020798">
    <property type="protein sequence ID" value="VDO47950.1"/>
    <property type="molecule type" value="Genomic_DNA"/>
</dbReference>
<dbReference type="STRING" id="42155.A0A0R3R7W2"/>
<reference evidence="3" key="1">
    <citation type="submission" date="2017-02" db="UniProtKB">
        <authorList>
            <consortium name="WormBaseParasite"/>
        </authorList>
    </citation>
    <scope>IDENTIFICATION</scope>
</reference>
<accession>A0A0R3R7W2</accession>
<dbReference type="WBParaSite" id="BTMF_0001611801-mRNA-1">
    <property type="protein sequence ID" value="BTMF_0001611801-mRNA-1"/>
    <property type="gene ID" value="BTMF_0001611801"/>
</dbReference>
<protein>
    <submittedName>
        <fullName evidence="1 3">Uncharacterized protein</fullName>
    </submittedName>
</protein>
<evidence type="ECO:0000313" key="1">
    <source>
        <dbReference type="EMBL" id="VDO47950.1"/>
    </source>
</evidence>
<organism evidence="3">
    <name type="scientific">Brugia timori</name>
    <dbReference type="NCBI Taxonomy" id="42155"/>
    <lineage>
        <taxon>Eukaryota</taxon>
        <taxon>Metazoa</taxon>
        <taxon>Ecdysozoa</taxon>
        <taxon>Nematoda</taxon>
        <taxon>Chromadorea</taxon>
        <taxon>Rhabditida</taxon>
        <taxon>Spirurina</taxon>
        <taxon>Spiruromorpha</taxon>
        <taxon>Filarioidea</taxon>
        <taxon>Onchocercidae</taxon>
        <taxon>Brugia</taxon>
    </lineage>
</organism>
<keyword evidence="2" id="KW-1185">Reference proteome</keyword>
<evidence type="ECO:0000313" key="2">
    <source>
        <dbReference type="Proteomes" id="UP000280834"/>
    </source>
</evidence>
<evidence type="ECO:0000313" key="3">
    <source>
        <dbReference type="WBParaSite" id="BTMF_0001611801-mRNA-1"/>
    </source>
</evidence>
<dbReference type="AlphaFoldDB" id="A0A0R3R7W2"/>
<gene>
    <name evidence="1" type="ORF">BTMF_LOCUS14098</name>
</gene>